<protein>
    <submittedName>
        <fullName evidence="12">Methyl-accepting chemotaxis sensory transducer with Cache sensor</fullName>
    </submittedName>
</protein>
<dbReference type="SMART" id="SM01049">
    <property type="entry name" value="Cache_2"/>
    <property type="match status" value="1"/>
</dbReference>
<evidence type="ECO:0000256" key="7">
    <source>
        <dbReference type="ARBA" id="ARBA00029447"/>
    </source>
</evidence>
<dbReference type="PROSITE" id="PS50885">
    <property type="entry name" value="HAMP"/>
    <property type="match status" value="1"/>
</dbReference>
<dbReference type="PANTHER" id="PTHR32089:SF112">
    <property type="entry name" value="LYSOZYME-LIKE PROTEIN-RELATED"/>
    <property type="match status" value="1"/>
</dbReference>
<dbReference type="PRINTS" id="PR00260">
    <property type="entry name" value="CHEMTRNSDUCR"/>
</dbReference>
<dbReference type="PROSITE" id="PS50111">
    <property type="entry name" value="CHEMOTAXIS_TRANSDUC_2"/>
    <property type="match status" value="1"/>
</dbReference>
<dbReference type="SMART" id="SM00283">
    <property type="entry name" value="MA"/>
    <property type="match status" value="1"/>
</dbReference>
<feature type="transmembrane region" description="Helical" evidence="9">
    <location>
        <begin position="204"/>
        <end position="223"/>
    </location>
</feature>
<keyword evidence="3 9" id="KW-0812">Transmembrane</keyword>
<accession>A0A1I5GPF7</accession>
<dbReference type="OrthoDB" id="9810264at2"/>
<evidence type="ECO:0000256" key="4">
    <source>
        <dbReference type="ARBA" id="ARBA00022989"/>
    </source>
</evidence>
<evidence type="ECO:0000256" key="3">
    <source>
        <dbReference type="ARBA" id="ARBA00022692"/>
    </source>
</evidence>
<gene>
    <name evidence="12" type="ORF">SAMN04489757_12146</name>
</gene>
<feature type="domain" description="Methyl-accepting transducer" evidence="10">
    <location>
        <begin position="297"/>
        <end position="554"/>
    </location>
</feature>
<keyword evidence="13" id="KW-1185">Reference proteome</keyword>
<name>A0A1I5GPF7_9FIRM</name>
<dbReference type="GO" id="GO:0005886">
    <property type="term" value="C:plasma membrane"/>
    <property type="evidence" value="ECO:0007669"/>
    <property type="project" value="UniProtKB-SubCell"/>
</dbReference>
<dbReference type="CDD" id="cd06225">
    <property type="entry name" value="HAMP"/>
    <property type="match status" value="1"/>
</dbReference>
<feature type="domain" description="HAMP" evidence="11">
    <location>
        <begin position="225"/>
        <end position="278"/>
    </location>
</feature>
<evidence type="ECO:0000259" key="10">
    <source>
        <dbReference type="PROSITE" id="PS50111"/>
    </source>
</evidence>
<organism evidence="12 13">
    <name type="scientific">Anaerocolumna aminovalerica</name>
    <dbReference type="NCBI Taxonomy" id="1527"/>
    <lineage>
        <taxon>Bacteria</taxon>
        <taxon>Bacillati</taxon>
        <taxon>Bacillota</taxon>
        <taxon>Clostridia</taxon>
        <taxon>Lachnospirales</taxon>
        <taxon>Lachnospiraceae</taxon>
        <taxon>Anaerocolumna</taxon>
    </lineage>
</organism>
<dbReference type="PANTHER" id="PTHR32089">
    <property type="entry name" value="METHYL-ACCEPTING CHEMOTAXIS PROTEIN MCPB"/>
    <property type="match status" value="1"/>
</dbReference>
<dbReference type="InterPro" id="IPR004089">
    <property type="entry name" value="MCPsignal_dom"/>
</dbReference>
<evidence type="ECO:0000256" key="9">
    <source>
        <dbReference type="SAM" id="Phobius"/>
    </source>
</evidence>
<dbReference type="Gene3D" id="3.30.450.20">
    <property type="entry name" value="PAS domain"/>
    <property type="match status" value="1"/>
</dbReference>
<sequence>MRKSKEKSIGIKLITVTTILLVIPLLIAGIFSYQIAKSELDKKGQVILKNGVKQALEVIDLKQKEVEKGHLTLEEAQEQVKTYLIGEMGSDGKRPITNNLDLGENGYFIVYDETGTEVAHPTLEGKNVWETKDLGGNEYLFVQDQIKVAQNGGGFVYYTWNLPNSERLGPKITYQEKDPNWNWIVIAGSYMEDYNKGSVEILKILLPVTAITTVLGLFIIILFTKHITGPIKQIRNNLDEVSKGNLSVSRLSISNKDETGMLAQSFNTMLGNMKGILGTVKKSADTVMDYSNSLAQITDETSTAINEVAASIQEIAQAVGEEASSSEDAVVKIESLSNSIENVAKSTEDLLRLATETNRLSDVGLQAVEKLIQNTEVNNETVAEISNIINKVSESSQNINIITDTITQISQQTNLLSLNASIEAARAGDAGKGFAVVADEIRKLAEQSSQSVNQIKNIINEIQSYSNSSVKAVENIKEVSMEQTSSVEDTKNAFMDISKSVKELFQSVDQIEDENNYIKDSKNEIIDIIGNISDSVQQTSAVTEEVSASSEEQLAEMEEVASHSNELKSLAFTLQEAVDKFKL</sequence>
<feature type="transmembrane region" description="Helical" evidence="9">
    <location>
        <begin position="12"/>
        <end position="33"/>
    </location>
</feature>
<dbReference type="InterPro" id="IPR003660">
    <property type="entry name" value="HAMP_dom"/>
</dbReference>
<dbReference type="SUPFAM" id="SSF58104">
    <property type="entry name" value="Methyl-accepting chemotaxis protein (MCP) signaling domain"/>
    <property type="match status" value="1"/>
</dbReference>
<dbReference type="AlphaFoldDB" id="A0A1I5GPF7"/>
<dbReference type="GO" id="GO:0004888">
    <property type="term" value="F:transmembrane signaling receptor activity"/>
    <property type="evidence" value="ECO:0007669"/>
    <property type="project" value="InterPro"/>
</dbReference>
<dbReference type="RefSeq" id="WP_091687210.1">
    <property type="nucleotide sequence ID" value="NZ_BAABFM010000073.1"/>
</dbReference>
<proteinExistence type="inferred from homology"/>
<evidence type="ECO:0000256" key="8">
    <source>
        <dbReference type="PROSITE-ProRule" id="PRU00284"/>
    </source>
</evidence>
<evidence type="ECO:0000256" key="6">
    <source>
        <dbReference type="ARBA" id="ARBA00023224"/>
    </source>
</evidence>
<reference evidence="12 13" key="1">
    <citation type="submission" date="2016-10" db="EMBL/GenBank/DDBJ databases">
        <authorList>
            <person name="de Groot N.N."/>
        </authorList>
    </citation>
    <scope>NUCLEOTIDE SEQUENCE [LARGE SCALE GENOMIC DNA]</scope>
    <source>
        <strain evidence="12 13">DSM 1283</strain>
    </source>
</reference>
<dbReference type="CDD" id="cd18774">
    <property type="entry name" value="PDC2_HK_sensor"/>
    <property type="match status" value="1"/>
</dbReference>
<dbReference type="Gene3D" id="1.10.287.950">
    <property type="entry name" value="Methyl-accepting chemotaxis protein"/>
    <property type="match status" value="1"/>
</dbReference>
<dbReference type="InterPro" id="IPR033480">
    <property type="entry name" value="sCache_2"/>
</dbReference>
<evidence type="ECO:0000256" key="5">
    <source>
        <dbReference type="ARBA" id="ARBA00023136"/>
    </source>
</evidence>
<comment type="subcellular location">
    <subcellularLocation>
        <location evidence="1">Cell membrane</location>
        <topology evidence="1">Multi-pass membrane protein</topology>
    </subcellularLocation>
</comment>
<dbReference type="SMART" id="SM00304">
    <property type="entry name" value="HAMP"/>
    <property type="match status" value="1"/>
</dbReference>
<keyword evidence="4 9" id="KW-1133">Transmembrane helix</keyword>
<dbReference type="Pfam" id="PF00672">
    <property type="entry name" value="HAMP"/>
    <property type="match status" value="1"/>
</dbReference>
<keyword evidence="5 9" id="KW-0472">Membrane</keyword>
<dbReference type="STRING" id="1527.SAMN04489757_12146"/>
<dbReference type="EMBL" id="FOWD01000021">
    <property type="protein sequence ID" value="SFO37878.1"/>
    <property type="molecule type" value="Genomic_DNA"/>
</dbReference>
<keyword evidence="6 8" id="KW-0807">Transducer</keyword>
<evidence type="ECO:0000313" key="12">
    <source>
        <dbReference type="EMBL" id="SFO37878.1"/>
    </source>
</evidence>
<dbReference type="Gene3D" id="6.10.340.10">
    <property type="match status" value="1"/>
</dbReference>
<evidence type="ECO:0000313" key="13">
    <source>
        <dbReference type="Proteomes" id="UP000198806"/>
    </source>
</evidence>
<dbReference type="GO" id="GO:0006935">
    <property type="term" value="P:chemotaxis"/>
    <property type="evidence" value="ECO:0007669"/>
    <property type="project" value="InterPro"/>
</dbReference>
<dbReference type="Pfam" id="PF00015">
    <property type="entry name" value="MCPsignal"/>
    <property type="match status" value="1"/>
</dbReference>
<evidence type="ECO:0000259" key="11">
    <source>
        <dbReference type="PROSITE" id="PS50885"/>
    </source>
</evidence>
<evidence type="ECO:0000256" key="2">
    <source>
        <dbReference type="ARBA" id="ARBA00022475"/>
    </source>
</evidence>
<dbReference type="InterPro" id="IPR004090">
    <property type="entry name" value="Chemotax_Me-accpt_rcpt"/>
</dbReference>
<dbReference type="GO" id="GO:0007165">
    <property type="term" value="P:signal transduction"/>
    <property type="evidence" value="ECO:0007669"/>
    <property type="project" value="UniProtKB-KW"/>
</dbReference>
<keyword evidence="2" id="KW-1003">Cell membrane</keyword>
<dbReference type="Pfam" id="PF17200">
    <property type="entry name" value="sCache_2"/>
    <property type="match status" value="1"/>
</dbReference>
<dbReference type="CDD" id="cd11386">
    <property type="entry name" value="MCP_signal"/>
    <property type="match status" value="1"/>
</dbReference>
<dbReference type="Proteomes" id="UP000198806">
    <property type="component" value="Unassembled WGS sequence"/>
</dbReference>
<evidence type="ECO:0000256" key="1">
    <source>
        <dbReference type="ARBA" id="ARBA00004651"/>
    </source>
</evidence>
<comment type="similarity">
    <text evidence="7">Belongs to the methyl-accepting chemotaxis (MCP) protein family.</text>
</comment>